<evidence type="ECO:0000313" key="3">
    <source>
        <dbReference type="Proteomes" id="UP000582837"/>
    </source>
</evidence>
<feature type="compositionally biased region" description="Basic and acidic residues" evidence="1">
    <location>
        <begin position="124"/>
        <end position="144"/>
    </location>
</feature>
<proteinExistence type="predicted"/>
<protein>
    <submittedName>
        <fullName evidence="2">Uncharacterized protein</fullName>
    </submittedName>
</protein>
<dbReference type="Proteomes" id="UP000582837">
    <property type="component" value="Unassembled WGS sequence"/>
</dbReference>
<feature type="compositionally biased region" description="Polar residues" evidence="1">
    <location>
        <begin position="1"/>
        <end position="11"/>
    </location>
</feature>
<feature type="compositionally biased region" description="Basic residues" evidence="1">
    <location>
        <begin position="62"/>
        <end position="71"/>
    </location>
</feature>
<feature type="compositionally biased region" description="Low complexity" evidence="1">
    <location>
        <begin position="186"/>
        <end position="202"/>
    </location>
</feature>
<name>A0A841H7F7_9BACT</name>
<sequence length="221" mass="24056">MTTSLVRPESTTGEKDVKGFARRPPAATDGARNGASPRLRRPRPAASARFGGPGWTGGSQHRFTRRTRGWRRGAGGRPPASGSAPGQLRGRGLRKLHSRGGRGGSRRSRGRSRDGVNSARSRSGRVEGEHRVRDARPEGRERGSRAPRPSTGSGPWREPGARRRWQQLYRCLRRAQPGPERSAGTRPNRLSNPSRPVSPSSRTAQTKAALPGLPERAARHI</sequence>
<dbReference type="AlphaFoldDB" id="A0A841H7F7"/>
<accession>A0A841H7F7</accession>
<organism evidence="2 3">
    <name type="scientific">Longimicrobium terrae</name>
    <dbReference type="NCBI Taxonomy" id="1639882"/>
    <lineage>
        <taxon>Bacteria</taxon>
        <taxon>Pseudomonadati</taxon>
        <taxon>Gemmatimonadota</taxon>
        <taxon>Longimicrobiia</taxon>
        <taxon>Longimicrobiales</taxon>
        <taxon>Longimicrobiaceae</taxon>
        <taxon>Longimicrobium</taxon>
    </lineage>
</organism>
<dbReference type="EMBL" id="JACHIA010000031">
    <property type="protein sequence ID" value="MBB6073832.1"/>
    <property type="molecule type" value="Genomic_DNA"/>
</dbReference>
<reference evidence="2 3" key="1">
    <citation type="submission" date="2020-08" db="EMBL/GenBank/DDBJ databases">
        <title>Genomic Encyclopedia of Type Strains, Phase IV (KMG-IV): sequencing the most valuable type-strain genomes for metagenomic binning, comparative biology and taxonomic classification.</title>
        <authorList>
            <person name="Goeker M."/>
        </authorList>
    </citation>
    <scope>NUCLEOTIDE SEQUENCE [LARGE SCALE GENOMIC DNA]</scope>
    <source>
        <strain evidence="2 3">DSM 29007</strain>
    </source>
</reference>
<feature type="compositionally biased region" description="Basic residues" evidence="1">
    <location>
        <begin position="91"/>
        <end position="110"/>
    </location>
</feature>
<keyword evidence="3" id="KW-1185">Reference proteome</keyword>
<feature type="compositionally biased region" description="Low complexity" evidence="1">
    <location>
        <begin position="77"/>
        <end position="90"/>
    </location>
</feature>
<evidence type="ECO:0000313" key="2">
    <source>
        <dbReference type="EMBL" id="MBB6073832.1"/>
    </source>
</evidence>
<feature type="region of interest" description="Disordered" evidence="1">
    <location>
        <begin position="1"/>
        <end position="221"/>
    </location>
</feature>
<comment type="caution">
    <text evidence="2">The sequence shown here is derived from an EMBL/GenBank/DDBJ whole genome shotgun (WGS) entry which is preliminary data.</text>
</comment>
<gene>
    <name evidence="2" type="ORF">HNQ61_005510</name>
</gene>
<evidence type="ECO:0000256" key="1">
    <source>
        <dbReference type="SAM" id="MobiDB-lite"/>
    </source>
</evidence>